<dbReference type="Proteomes" id="UP001231189">
    <property type="component" value="Unassembled WGS sequence"/>
</dbReference>
<name>A0AAD8WCA7_LOLMU</name>
<dbReference type="Pfam" id="PF00400">
    <property type="entry name" value="WD40"/>
    <property type="match status" value="3"/>
</dbReference>
<dbReference type="AlphaFoldDB" id="A0AAD8WCA7"/>
<evidence type="ECO:0000256" key="4">
    <source>
        <dbReference type="SAM" id="MobiDB-lite"/>
    </source>
</evidence>
<dbReference type="PROSITE" id="PS50294">
    <property type="entry name" value="WD_REPEATS_REGION"/>
    <property type="match status" value="1"/>
</dbReference>
<feature type="region of interest" description="Disordered" evidence="4">
    <location>
        <begin position="434"/>
        <end position="476"/>
    </location>
</feature>
<accession>A0AAD8WCA7</accession>
<evidence type="ECO:0000256" key="1">
    <source>
        <dbReference type="ARBA" id="ARBA00022574"/>
    </source>
</evidence>
<evidence type="ECO:0000313" key="5">
    <source>
        <dbReference type="EMBL" id="KAK1651003.1"/>
    </source>
</evidence>
<proteinExistence type="predicted"/>
<organism evidence="5 6">
    <name type="scientific">Lolium multiflorum</name>
    <name type="common">Italian ryegrass</name>
    <name type="synonym">Lolium perenne subsp. multiflorum</name>
    <dbReference type="NCBI Taxonomy" id="4521"/>
    <lineage>
        <taxon>Eukaryota</taxon>
        <taxon>Viridiplantae</taxon>
        <taxon>Streptophyta</taxon>
        <taxon>Embryophyta</taxon>
        <taxon>Tracheophyta</taxon>
        <taxon>Spermatophyta</taxon>
        <taxon>Magnoliopsida</taxon>
        <taxon>Liliopsida</taxon>
        <taxon>Poales</taxon>
        <taxon>Poaceae</taxon>
        <taxon>BOP clade</taxon>
        <taxon>Pooideae</taxon>
        <taxon>Poodae</taxon>
        <taxon>Poeae</taxon>
        <taxon>Poeae Chloroplast Group 2 (Poeae type)</taxon>
        <taxon>Loliodinae</taxon>
        <taxon>Loliinae</taxon>
        <taxon>Lolium</taxon>
    </lineage>
</organism>
<dbReference type="GO" id="GO:0005737">
    <property type="term" value="C:cytoplasm"/>
    <property type="evidence" value="ECO:0007669"/>
    <property type="project" value="TreeGrafter"/>
</dbReference>
<evidence type="ECO:0000256" key="3">
    <source>
        <dbReference type="PROSITE-ProRule" id="PRU00221"/>
    </source>
</evidence>
<dbReference type="PANTHER" id="PTHR15574:SF65">
    <property type="entry name" value="TRANSDUCIN_WD40 REPEAT-LIKE SUPERFAMILY PROTEIN"/>
    <property type="match status" value="1"/>
</dbReference>
<evidence type="ECO:0000256" key="2">
    <source>
        <dbReference type="ARBA" id="ARBA00022737"/>
    </source>
</evidence>
<dbReference type="SMART" id="SM00320">
    <property type="entry name" value="WD40"/>
    <property type="match status" value="7"/>
</dbReference>
<dbReference type="InterPro" id="IPR001680">
    <property type="entry name" value="WD40_rpt"/>
</dbReference>
<dbReference type="Gene3D" id="2.130.10.10">
    <property type="entry name" value="YVTN repeat-like/Quinoprotein amine dehydrogenase"/>
    <property type="match status" value="1"/>
</dbReference>
<protein>
    <recommendedName>
        <fullName evidence="7">Transducin/WD40 repeat-like superfamily protein</fullName>
    </recommendedName>
</protein>
<reference evidence="5" key="1">
    <citation type="submission" date="2023-07" db="EMBL/GenBank/DDBJ databases">
        <title>A chromosome-level genome assembly of Lolium multiflorum.</title>
        <authorList>
            <person name="Chen Y."/>
            <person name="Copetti D."/>
            <person name="Kolliker R."/>
            <person name="Studer B."/>
        </authorList>
    </citation>
    <scope>NUCLEOTIDE SEQUENCE</scope>
    <source>
        <strain evidence="5">02402/16</strain>
        <tissue evidence="5">Leaf</tissue>
    </source>
</reference>
<dbReference type="PROSITE" id="PS50082">
    <property type="entry name" value="WD_REPEATS_2"/>
    <property type="match status" value="1"/>
</dbReference>
<dbReference type="GO" id="GO:0080008">
    <property type="term" value="C:Cul4-RING E3 ubiquitin ligase complex"/>
    <property type="evidence" value="ECO:0007669"/>
    <property type="project" value="TreeGrafter"/>
</dbReference>
<comment type="caution">
    <text evidence="5">The sequence shown here is derived from an EMBL/GenBank/DDBJ whole genome shotgun (WGS) entry which is preliminary data.</text>
</comment>
<keyword evidence="2" id="KW-0677">Repeat</keyword>
<dbReference type="SUPFAM" id="SSF50978">
    <property type="entry name" value="WD40 repeat-like"/>
    <property type="match status" value="1"/>
</dbReference>
<keyword evidence="6" id="KW-1185">Reference proteome</keyword>
<keyword evidence="1 3" id="KW-0853">WD repeat</keyword>
<sequence length="524" mass="57936">MSAVCLATGRRPAASCFFEVGRREIGSSNPGASSSRISGSEGIIMRMNQYAQLQGHTASVNAVSFSPAGDLLVSASDDTDIILWDWLAKSKRLSYPSGHQYNVLHARVMPFTNDSTIVTVAGDDQVRVGELKQGGEVTTRQIGEHDDRVKKVALEPGSPHILYTCGEDGLVQHFDLRSNSPIKLFTCYSFSERRRRVRLNTIAIDPQNPNYFSVGGSDEYVRLYDSRRINSDASSNMNLPVDTFCPKHLLKGGKVHITGIAYSKSSEMLVSYNDELVYLFQNNMGLGSNPESTLPENLDMLKEVQAYSGHRNSRTVKGVSFFGPNDEYVLSGSDCGNVFIWKKRGGKVMRMMCGDRNVVTCVEPHPRFPFLATSGIGRTIRIWSPESKKVIPLPKHANQIMAYNDRGRKVDASRAGATVEPGILMRLVRLHPRLSESDTEHEPSASDFASGGGDDEPFFIQFGGRSTGRRGRSDPRECIMGKNAEDKNVKCHLKDCMPAFKTKVNRSQYSLCKLPLNSGVTLNF</sequence>
<dbReference type="EMBL" id="JAUUTY010000004">
    <property type="protein sequence ID" value="KAK1651003.1"/>
    <property type="molecule type" value="Genomic_DNA"/>
</dbReference>
<dbReference type="InterPro" id="IPR015943">
    <property type="entry name" value="WD40/YVTN_repeat-like_dom_sf"/>
</dbReference>
<feature type="compositionally biased region" description="Basic and acidic residues" evidence="4">
    <location>
        <begin position="434"/>
        <end position="444"/>
    </location>
</feature>
<evidence type="ECO:0000313" key="6">
    <source>
        <dbReference type="Proteomes" id="UP001231189"/>
    </source>
</evidence>
<dbReference type="InterPro" id="IPR045151">
    <property type="entry name" value="DCAF8"/>
</dbReference>
<dbReference type="InterPro" id="IPR036322">
    <property type="entry name" value="WD40_repeat_dom_sf"/>
</dbReference>
<dbReference type="PANTHER" id="PTHR15574">
    <property type="entry name" value="WD REPEAT DOMAIN-CONTAINING FAMILY"/>
    <property type="match status" value="1"/>
</dbReference>
<feature type="repeat" description="WD" evidence="3">
    <location>
        <begin position="53"/>
        <end position="85"/>
    </location>
</feature>
<gene>
    <name evidence="5" type="ORF">QYE76_068808</name>
</gene>
<evidence type="ECO:0008006" key="7">
    <source>
        <dbReference type="Google" id="ProtNLM"/>
    </source>
</evidence>